<feature type="compositionally biased region" description="Basic and acidic residues" evidence="1">
    <location>
        <begin position="214"/>
        <end position="223"/>
    </location>
</feature>
<feature type="region of interest" description="Disordered" evidence="1">
    <location>
        <begin position="1"/>
        <end position="24"/>
    </location>
</feature>
<dbReference type="AlphaFoldDB" id="A0A1B0CY23"/>
<feature type="compositionally biased region" description="Basic and acidic residues" evidence="1">
    <location>
        <begin position="75"/>
        <end position="84"/>
    </location>
</feature>
<proteinExistence type="predicted"/>
<feature type="compositionally biased region" description="Low complexity" evidence="1">
    <location>
        <begin position="199"/>
        <end position="210"/>
    </location>
</feature>
<name>A0A1B0CY23_LUTLO</name>
<evidence type="ECO:0000313" key="4">
    <source>
        <dbReference type="Proteomes" id="UP000092461"/>
    </source>
</evidence>
<feature type="region of interest" description="Disordered" evidence="1">
    <location>
        <begin position="361"/>
        <end position="444"/>
    </location>
</feature>
<evidence type="ECO:0000313" key="2">
    <source>
        <dbReference type="EMBL" id="MBC1179050.1"/>
    </source>
</evidence>
<feature type="compositionally biased region" description="Low complexity" evidence="1">
    <location>
        <begin position="60"/>
        <end position="71"/>
    </location>
</feature>
<dbReference type="Proteomes" id="UP000092461">
    <property type="component" value="Unassembled WGS sequence"/>
</dbReference>
<reference evidence="3" key="3">
    <citation type="submission" date="2020-05" db="UniProtKB">
        <authorList>
            <consortium name="EnsemblMetazoa"/>
        </authorList>
    </citation>
    <scope>IDENTIFICATION</scope>
    <source>
        <strain evidence="3">Jacobina</strain>
    </source>
</reference>
<reference evidence="2" key="2">
    <citation type="journal article" date="2020" name="BMC">
        <title>Leishmania infection induces a limited differential gene expression in the sand fly midgut.</title>
        <authorList>
            <person name="Coutinho-Abreu I.V."/>
            <person name="Serafim T.D."/>
            <person name="Meneses C."/>
            <person name="Kamhawi S."/>
            <person name="Oliveira F."/>
            <person name="Valenzuela J.G."/>
        </authorList>
    </citation>
    <scope>NUCLEOTIDE SEQUENCE</scope>
    <source>
        <strain evidence="2">Jacobina</strain>
        <tissue evidence="2">Midgut</tissue>
    </source>
</reference>
<dbReference type="VEuPathDB" id="VectorBase:LLOJ010021"/>
<dbReference type="EMBL" id="GITU01010347">
    <property type="protein sequence ID" value="MBC1179050.1"/>
    <property type="molecule type" value="Transcribed_RNA"/>
</dbReference>
<dbReference type="EMBL" id="AJWK01035272">
    <property type="status" value="NOT_ANNOTATED_CDS"/>
    <property type="molecule type" value="Genomic_DNA"/>
</dbReference>
<sequence length="848" mass="94956">MQKNLTVQANFATKGIESPSPRQRCRIRTNPWFSTACQLEGSNGVHNANFVNHRIDRDNSSTSSGVKSSASDVGTDEKSDKNKNPIDSSESDSSSSTEIEVSRRTFSPNTIRKKRAELVRCDTNGMRSVSTTQNGGESDEDATLNEMMGKFDESYVYEKETDILRIRTNPWFSTACQLEGSNGVHNANFVNHRIDRDNSSTSSGVKSSASDVGTDEKSDKNKNPIDSSESDSSSSTEIEVSRRTFSPNTIRKKRAELVRCDTNGMRSVSTTQNGGESDEDATLNEMMGKFDESYVYEKETDILSDSDPTDCCASDLDTGQDAGDECDTDELLEIDFIDTGSIQEIADKDHARNTGSCSYHAYQQDKRGSKVRRSHKHLDDATSKRRKRFVRTRKKSTDRNHSHSSSLKTAPILAPRGCRSVGGTPVCLRRNQSEERNAREISPLSNRSNSLTFTEIHSVRSRFLAIAESEKALIKADLEADVKYKQLIHEAETILVSMKSNGLRETPTPSPSRRVCNLPTNKRVEMLRNCEADIKREIVKTASGRTHHDGTENHVENIVVNKRLEILRYETASAPNSPKSCRFSPRKTHITNFIQQNVSPTEILRRKNAPEVTKEVVHDVKAAPKITAKQIFSPPRSPTPVRRRMRSLQMSRASIDSDSDTDENATPIPARKEMNGNCEIVSGKKLQSCKISDKSKLLKELDHVNRNVQHKEKHPLISFRSVDIGHVNEISYCPQSEPLKRKIYTGSASYDKIQKSLDMESEIPKKALLQKISLLRKERQGTKLPNDETALAVETKGKVIEPETERTSPEGNQKHQLILHTIEDLKRSLEDQSIELCGLNDADEKPLL</sequence>
<accession>A0A1B0CY23</accession>
<feature type="region of interest" description="Disordered" evidence="1">
    <location>
        <begin position="194"/>
        <end position="247"/>
    </location>
</feature>
<evidence type="ECO:0000256" key="1">
    <source>
        <dbReference type="SAM" id="MobiDB-lite"/>
    </source>
</evidence>
<dbReference type="VEuPathDB" id="VectorBase:LLONM1_002495"/>
<reference evidence="4" key="1">
    <citation type="submission" date="2012-05" db="EMBL/GenBank/DDBJ databases">
        <title>Whole Genome Assembly of Lutzomyia longipalpis.</title>
        <authorList>
            <person name="Richards S."/>
            <person name="Qu C."/>
            <person name="Dillon R."/>
            <person name="Worley K."/>
            <person name="Scherer S."/>
            <person name="Batterton M."/>
            <person name="Taylor A."/>
            <person name="Hawes A."/>
            <person name="Hernandez B."/>
            <person name="Kovar C."/>
            <person name="Mandapat C."/>
            <person name="Pham C."/>
            <person name="Qu C."/>
            <person name="Jing C."/>
            <person name="Bess C."/>
            <person name="Bandaranaike D."/>
            <person name="Ngo D."/>
            <person name="Ongeri F."/>
            <person name="Arias F."/>
            <person name="Lara F."/>
            <person name="Weissenberger G."/>
            <person name="Kamau G."/>
            <person name="Han H."/>
            <person name="Shen H."/>
            <person name="Dinh H."/>
            <person name="Khalil I."/>
            <person name="Jones J."/>
            <person name="Shafer J."/>
            <person name="Jayaseelan J."/>
            <person name="Quiroz J."/>
            <person name="Blankenburg K."/>
            <person name="Nguyen L."/>
            <person name="Jackson L."/>
            <person name="Francisco L."/>
            <person name="Tang L.-Y."/>
            <person name="Pu L.-L."/>
            <person name="Perales L."/>
            <person name="Lorensuhewa L."/>
            <person name="Munidasa M."/>
            <person name="Coyle M."/>
            <person name="Taylor M."/>
            <person name="Puazo M."/>
            <person name="Firestine M."/>
            <person name="Scheel M."/>
            <person name="Javaid M."/>
            <person name="Wang M."/>
            <person name="Li M."/>
            <person name="Tabassum N."/>
            <person name="Saada N."/>
            <person name="Osuji N."/>
            <person name="Aqrawi P."/>
            <person name="Fu Q."/>
            <person name="Thornton R."/>
            <person name="Raj R."/>
            <person name="Goodspeed R."/>
            <person name="Mata R."/>
            <person name="Najjar R."/>
            <person name="Gubbala S."/>
            <person name="Lee S."/>
            <person name="Denson S."/>
            <person name="Patil S."/>
            <person name="Macmil S."/>
            <person name="Qi S."/>
            <person name="Matskevitch T."/>
            <person name="Palculict T."/>
            <person name="Mathew T."/>
            <person name="Vee V."/>
            <person name="Velamala V."/>
            <person name="Korchina V."/>
            <person name="Cai W."/>
            <person name="Liu W."/>
            <person name="Dai W."/>
            <person name="Zou X."/>
            <person name="Zhu Y."/>
            <person name="Zhang Y."/>
            <person name="Wu Y.-Q."/>
            <person name="Xin Y."/>
            <person name="Nazarath L."/>
            <person name="Kovar C."/>
            <person name="Han Y."/>
            <person name="Muzny D."/>
            <person name="Gibbs R."/>
        </authorList>
    </citation>
    <scope>NUCLEOTIDE SEQUENCE [LARGE SCALE GENOMIC DNA]</scope>
    <source>
        <strain evidence="4">Jacobina</strain>
    </source>
</reference>
<keyword evidence="4" id="KW-1185">Reference proteome</keyword>
<organism evidence="3 4">
    <name type="scientific">Lutzomyia longipalpis</name>
    <name type="common">Sand fly</name>
    <dbReference type="NCBI Taxonomy" id="7200"/>
    <lineage>
        <taxon>Eukaryota</taxon>
        <taxon>Metazoa</taxon>
        <taxon>Ecdysozoa</taxon>
        <taxon>Arthropoda</taxon>
        <taxon>Hexapoda</taxon>
        <taxon>Insecta</taxon>
        <taxon>Pterygota</taxon>
        <taxon>Neoptera</taxon>
        <taxon>Endopterygota</taxon>
        <taxon>Diptera</taxon>
        <taxon>Nematocera</taxon>
        <taxon>Psychodoidea</taxon>
        <taxon>Psychodidae</taxon>
        <taxon>Lutzomyia</taxon>
        <taxon>Lutzomyia</taxon>
    </lineage>
</organism>
<dbReference type="EnsemblMetazoa" id="LLOJ010021-RA">
    <property type="protein sequence ID" value="LLOJ010021-PA"/>
    <property type="gene ID" value="LLOJ010021"/>
</dbReference>
<feature type="compositionally biased region" description="Low complexity" evidence="1">
    <location>
        <begin position="86"/>
        <end position="99"/>
    </location>
</feature>
<feature type="compositionally biased region" description="Polar residues" evidence="1">
    <location>
        <begin position="1"/>
        <end position="11"/>
    </location>
</feature>
<feature type="compositionally biased region" description="Polar residues" evidence="1">
    <location>
        <begin position="264"/>
        <end position="275"/>
    </location>
</feature>
<feature type="region of interest" description="Disordered" evidence="1">
    <location>
        <begin position="651"/>
        <end position="670"/>
    </location>
</feature>
<feature type="compositionally biased region" description="Polar residues" evidence="1">
    <location>
        <begin position="125"/>
        <end position="136"/>
    </location>
</feature>
<dbReference type="EMBL" id="AJWK01035271">
    <property type="status" value="NOT_ANNOTATED_CDS"/>
    <property type="molecule type" value="Genomic_DNA"/>
</dbReference>
<feature type="compositionally biased region" description="Basic residues" evidence="1">
    <location>
        <begin position="384"/>
        <end position="394"/>
    </location>
</feature>
<feature type="compositionally biased region" description="Low complexity" evidence="1">
    <location>
        <begin position="225"/>
        <end position="238"/>
    </location>
</feature>
<protein>
    <submittedName>
        <fullName evidence="2 3">Uncharacterized protein</fullName>
    </submittedName>
</protein>
<feature type="region of interest" description="Disordered" evidence="1">
    <location>
        <begin position="122"/>
        <end position="142"/>
    </location>
</feature>
<feature type="region of interest" description="Disordered" evidence="1">
    <location>
        <begin position="261"/>
        <end position="280"/>
    </location>
</feature>
<feature type="region of interest" description="Disordered" evidence="1">
    <location>
        <begin position="55"/>
        <end position="110"/>
    </location>
</feature>
<dbReference type="EMBL" id="AJWK01035273">
    <property type="status" value="NOT_ANNOTATED_CDS"/>
    <property type="molecule type" value="Genomic_DNA"/>
</dbReference>
<evidence type="ECO:0000313" key="3">
    <source>
        <dbReference type="EnsemblMetazoa" id="LLOJ010021-PA"/>
    </source>
</evidence>